<dbReference type="EMBL" id="CP049055">
    <property type="protein sequence ID" value="QII09509.1"/>
    <property type="molecule type" value="Genomic_DNA"/>
</dbReference>
<dbReference type="Gene3D" id="3.30.460.10">
    <property type="entry name" value="Beta Polymerase, domain 2"/>
    <property type="match status" value="1"/>
</dbReference>
<sequence length="37" mass="4102">MAIVADSERVIVFGSYARGEATEQSDVYSIRLKPRVS</sequence>
<reference evidence="4" key="2">
    <citation type="submission" date="2017-10" db="EMBL/GenBank/DDBJ databases">
        <authorList>
            <person name="Frank J."/>
        </authorList>
    </citation>
    <scope>NUCLEOTIDE SEQUENCE [LARGE SCALE GENOMIC DNA]</scope>
</reference>
<name>A0A2C9CIE5_KUEST</name>
<dbReference type="OrthoDB" id="559450at2"/>
<dbReference type="SUPFAM" id="SSF81301">
    <property type="entry name" value="Nucleotidyltransferase"/>
    <property type="match status" value="1"/>
</dbReference>
<dbReference type="EMBL" id="LT934425">
    <property type="protein sequence ID" value="SOH04537.1"/>
    <property type="molecule type" value="Genomic_DNA"/>
</dbReference>
<reference evidence="2 5" key="3">
    <citation type="submission" date="2020-02" db="EMBL/GenBank/DDBJ databases">
        <title>Newly sequenced genome of strain CSTR1 showed variability in Candidatus Kuenenia stuttgartiensis genomes.</title>
        <authorList>
            <person name="Ding C."/>
            <person name="Adrian L."/>
        </authorList>
    </citation>
    <scope>NUCLEOTIDE SEQUENCE [LARGE SCALE GENOMIC DNA]</scope>
    <source>
        <strain evidence="2 5">CSTR1</strain>
    </source>
</reference>
<reference evidence="3" key="1">
    <citation type="submission" date="2017-10" db="EMBL/GenBank/DDBJ databases">
        <authorList>
            <person name="Banno H."/>
            <person name="Chua N.-H."/>
        </authorList>
    </citation>
    <scope>NUCLEOTIDE SEQUENCE [LARGE SCALE GENOMIC DNA]</scope>
    <source>
        <strain evidence="3">Kuenenia_mbr1_ru-nijmegen</strain>
    </source>
</reference>
<dbReference type="Proteomes" id="UP000501926">
    <property type="component" value="Chromosome"/>
</dbReference>
<dbReference type="RefSeq" id="WP_099325241.1">
    <property type="nucleotide sequence ID" value="NZ_CP049055.1"/>
</dbReference>
<evidence type="ECO:0000313" key="2">
    <source>
        <dbReference type="EMBL" id="QII09509.1"/>
    </source>
</evidence>
<evidence type="ECO:0000313" key="3">
    <source>
        <dbReference type="EMBL" id="SOH04537.1"/>
    </source>
</evidence>
<protein>
    <recommendedName>
        <fullName evidence="1">Polymerase nucleotidyl transferase domain-containing protein</fullName>
    </recommendedName>
</protein>
<evidence type="ECO:0000313" key="5">
    <source>
        <dbReference type="Proteomes" id="UP000501926"/>
    </source>
</evidence>
<dbReference type="KEGG" id="kst:KSMBR1_2039"/>
<dbReference type="CDD" id="cd05403">
    <property type="entry name" value="NT_KNTase_like"/>
    <property type="match status" value="1"/>
</dbReference>
<dbReference type="Pfam" id="PF01909">
    <property type="entry name" value="NTP_transf_2"/>
    <property type="match status" value="1"/>
</dbReference>
<organism evidence="3 4">
    <name type="scientific">Kuenenia stuttgartiensis</name>
    <dbReference type="NCBI Taxonomy" id="174633"/>
    <lineage>
        <taxon>Bacteria</taxon>
        <taxon>Pseudomonadati</taxon>
        <taxon>Planctomycetota</taxon>
        <taxon>Candidatus Brocadiia</taxon>
        <taxon>Candidatus Brocadiales</taxon>
        <taxon>Candidatus Brocadiaceae</taxon>
        <taxon>Candidatus Kuenenia</taxon>
    </lineage>
</organism>
<accession>A0A2C9CIE5</accession>
<dbReference type="Proteomes" id="UP000221734">
    <property type="component" value="Chromosome Kuenenia_stuttgartiensis_MBR1"/>
</dbReference>
<evidence type="ECO:0000313" key="4">
    <source>
        <dbReference type="Proteomes" id="UP000221734"/>
    </source>
</evidence>
<dbReference type="GO" id="GO:0016779">
    <property type="term" value="F:nucleotidyltransferase activity"/>
    <property type="evidence" value="ECO:0007669"/>
    <property type="project" value="InterPro"/>
</dbReference>
<feature type="domain" description="Polymerase nucleotidyl transferase" evidence="1">
    <location>
        <begin position="8"/>
        <end position="27"/>
    </location>
</feature>
<dbReference type="InterPro" id="IPR043519">
    <property type="entry name" value="NT_sf"/>
</dbReference>
<dbReference type="InterPro" id="IPR002934">
    <property type="entry name" value="Polymerase_NTP_transf_dom"/>
</dbReference>
<dbReference type="AlphaFoldDB" id="A0A2C9CIE5"/>
<keyword evidence="4" id="KW-1185">Reference proteome</keyword>
<gene>
    <name evidence="2" type="ORF">KsCSTR_01300</name>
    <name evidence="3" type="ORF">KSMBR1_2039</name>
</gene>
<evidence type="ECO:0000259" key="1">
    <source>
        <dbReference type="Pfam" id="PF01909"/>
    </source>
</evidence>
<proteinExistence type="predicted"/>